<keyword evidence="7" id="KW-0406">Ion transport</keyword>
<dbReference type="SUPFAM" id="SSF56935">
    <property type="entry name" value="Porins"/>
    <property type="match status" value="1"/>
</dbReference>
<reference evidence="12 13" key="1">
    <citation type="submission" date="2020-01" db="EMBL/GenBank/DDBJ databases">
        <authorList>
            <person name="Lee S.D."/>
        </authorList>
    </citation>
    <scope>NUCLEOTIDE SEQUENCE [LARGE SCALE GENOMIC DNA]</scope>
    <source>
        <strain evidence="12 13">SAP-35</strain>
    </source>
</reference>
<keyword evidence="9" id="KW-0472">Membrane</keyword>
<dbReference type="Gene3D" id="2.40.160.10">
    <property type="entry name" value="Porin"/>
    <property type="match status" value="1"/>
</dbReference>
<dbReference type="PANTHER" id="PTHR34501:SF9">
    <property type="entry name" value="MAJOR OUTER MEMBRANE PROTEIN P.IA"/>
    <property type="match status" value="1"/>
</dbReference>
<evidence type="ECO:0000313" key="12">
    <source>
        <dbReference type="EMBL" id="NGZ85206.1"/>
    </source>
</evidence>
<evidence type="ECO:0000256" key="3">
    <source>
        <dbReference type="ARBA" id="ARBA00022448"/>
    </source>
</evidence>
<comment type="subunit">
    <text evidence="2">Homotrimer.</text>
</comment>
<evidence type="ECO:0000256" key="10">
    <source>
        <dbReference type="ARBA" id="ARBA00023237"/>
    </source>
</evidence>
<keyword evidence="6" id="KW-0732">Signal</keyword>
<keyword evidence="4" id="KW-1134">Transmembrane beta strand</keyword>
<proteinExistence type="predicted"/>
<evidence type="ECO:0000259" key="11">
    <source>
        <dbReference type="Pfam" id="PF13609"/>
    </source>
</evidence>
<reference evidence="13" key="2">
    <citation type="submission" date="2023-07" db="EMBL/GenBank/DDBJ databases">
        <title>Duganella aceri sp. nov., isolated from tree sap.</title>
        <authorList>
            <person name="Kim I.S."/>
        </authorList>
    </citation>
    <scope>NUCLEOTIDE SEQUENCE [LARGE SCALE GENOMIC DNA]</scope>
    <source>
        <strain evidence="13">SAP-35</strain>
    </source>
</reference>
<evidence type="ECO:0000256" key="2">
    <source>
        <dbReference type="ARBA" id="ARBA00011233"/>
    </source>
</evidence>
<evidence type="ECO:0000256" key="8">
    <source>
        <dbReference type="ARBA" id="ARBA00023114"/>
    </source>
</evidence>
<dbReference type="InterPro" id="IPR001702">
    <property type="entry name" value="Porin_Gram-ve"/>
</dbReference>
<evidence type="ECO:0000256" key="7">
    <source>
        <dbReference type="ARBA" id="ARBA00023065"/>
    </source>
</evidence>
<dbReference type="InterPro" id="IPR023614">
    <property type="entry name" value="Porin_dom_sf"/>
</dbReference>
<sequence length="344" mass="35579">MASMSNFASAQSGVTMSGMVDLGLVHESGGAAGSVNKITSGVENGSRIIFKGYEDLGDGNSAIFLLESGFQADTGALGQGGLLFGRQGYVGLSSKRLGTLTLGRQYTPNYLIMAGVADPFAAGLAGVFSAVFANSGARVNNSVKYVTPKSHGVFAEALYGAGEVAGEVSAGSAAGAALGYSEGKLNARLGYAWRSNDTAVIKNGGSARNILMAMNYDFEAVKMFFAYGINRGLNSAQLPSANAYGYKVAPVLSTASNDVLIGATVPVGLGRVILSAVHKDDRSKPNQDATLLAVGYSYNLSKRTDLYVAYGHIDNHSGAGYTVNSAIDIGSGNRAFNLGMRHLF</sequence>
<evidence type="ECO:0000256" key="6">
    <source>
        <dbReference type="ARBA" id="ARBA00022729"/>
    </source>
</evidence>
<dbReference type="InterPro" id="IPR050298">
    <property type="entry name" value="Gram-neg_bact_OMP"/>
</dbReference>
<evidence type="ECO:0000256" key="5">
    <source>
        <dbReference type="ARBA" id="ARBA00022692"/>
    </source>
</evidence>
<gene>
    <name evidence="12" type="ORF">GW587_13190</name>
</gene>
<accession>A0ABX0FKX6</accession>
<keyword evidence="13" id="KW-1185">Reference proteome</keyword>
<evidence type="ECO:0000256" key="9">
    <source>
        <dbReference type="ARBA" id="ARBA00023136"/>
    </source>
</evidence>
<dbReference type="CDD" id="cd00342">
    <property type="entry name" value="gram_neg_porins"/>
    <property type="match status" value="1"/>
</dbReference>
<comment type="subcellular location">
    <subcellularLocation>
        <location evidence="1">Cell outer membrane</location>
        <topology evidence="1">Multi-pass membrane protein</topology>
    </subcellularLocation>
</comment>
<keyword evidence="5" id="KW-0812">Transmembrane</keyword>
<dbReference type="PRINTS" id="PR00182">
    <property type="entry name" value="ECOLNEIPORIN"/>
</dbReference>
<dbReference type="EMBL" id="JAADJT010000005">
    <property type="protein sequence ID" value="NGZ85206.1"/>
    <property type="molecule type" value="Genomic_DNA"/>
</dbReference>
<dbReference type="InterPro" id="IPR033900">
    <property type="entry name" value="Gram_neg_porin_domain"/>
</dbReference>
<dbReference type="Proteomes" id="UP000666369">
    <property type="component" value="Unassembled WGS sequence"/>
</dbReference>
<comment type="caution">
    <text evidence="12">The sequence shown here is derived from an EMBL/GenBank/DDBJ whole genome shotgun (WGS) entry which is preliminary data.</text>
</comment>
<organism evidence="12 13">
    <name type="scientific">Duganella aceris</name>
    <dbReference type="NCBI Taxonomy" id="2703883"/>
    <lineage>
        <taxon>Bacteria</taxon>
        <taxon>Pseudomonadati</taxon>
        <taxon>Pseudomonadota</taxon>
        <taxon>Betaproteobacteria</taxon>
        <taxon>Burkholderiales</taxon>
        <taxon>Oxalobacteraceae</taxon>
        <taxon>Telluria group</taxon>
        <taxon>Duganella</taxon>
    </lineage>
</organism>
<evidence type="ECO:0000256" key="1">
    <source>
        <dbReference type="ARBA" id="ARBA00004571"/>
    </source>
</evidence>
<dbReference type="PANTHER" id="PTHR34501">
    <property type="entry name" value="PROTEIN YDDL-RELATED"/>
    <property type="match status" value="1"/>
</dbReference>
<keyword evidence="8" id="KW-0626">Porin</keyword>
<evidence type="ECO:0000256" key="4">
    <source>
        <dbReference type="ARBA" id="ARBA00022452"/>
    </source>
</evidence>
<feature type="domain" description="Porin" evidence="11">
    <location>
        <begin position="2"/>
        <end position="315"/>
    </location>
</feature>
<dbReference type="Pfam" id="PF13609">
    <property type="entry name" value="Porin_4"/>
    <property type="match status" value="1"/>
</dbReference>
<keyword evidence="10" id="KW-0998">Cell outer membrane</keyword>
<evidence type="ECO:0000313" key="13">
    <source>
        <dbReference type="Proteomes" id="UP000666369"/>
    </source>
</evidence>
<name>A0ABX0FKX6_9BURK</name>
<dbReference type="InterPro" id="IPR002299">
    <property type="entry name" value="Porin_Neis"/>
</dbReference>
<dbReference type="PRINTS" id="PR00184">
    <property type="entry name" value="NEISSPPORIN"/>
</dbReference>
<keyword evidence="3" id="KW-0813">Transport</keyword>
<protein>
    <submittedName>
        <fullName evidence="12">Porin</fullName>
    </submittedName>
</protein>